<dbReference type="Proteomes" id="UP000760407">
    <property type="component" value="Unassembled WGS sequence"/>
</dbReference>
<keyword evidence="3" id="KW-1185">Reference proteome</keyword>
<accession>A0ABS1GC59</accession>
<sequence length="224" mass="25236">MKKLLSKSEFAKSCGVSPSAIAHAIKRNYPIKEALVGEGRKQKIDIQHPEAVRYRKAENAKRETTSTKSTKSKKKITVSQKNKSTIKNVPEVNEIPENISEIADLTIREAVEKYGTDEQMLDFLKAVKEIELIDDRRIKTAKLKGELISRALVDKSFIIPVDSLFKQLLGDASKTISRRLKAMVEAGKFDDVELEKYVSSTISTFINPAKTKMKRILDTLEVNN</sequence>
<evidence type="ECO:0000313" key="2">
    <source>
        <dbReference type="EMBL" id="MBK2302413.1"/>
    </source>
</evidence>
<comment type="caution">
    <text evidence="2">The sequence shown here is derived from an EMBL/GenBank/DDBJ whole genome shotgun (WGS) entry which is preliminary data.</text>
</comment>
<proteinExistence type="predicted"/>
<protein>
    <submittedName>
        <fullName evidence="2">Uncharacterized protein</fullName>
    </submittedName>
</protein>
<name>A0ABS1GC59_9GAMM</name>
<organism evidence="2 3">
    <name type="scientific">Francisella philomiragia</name>
    <dbReference type="NCBI Taxonomy" id="28110"/>
    <lineage>
        <taxon>Bacteria</taxon>
        <taxon>Pseudomonadati</taxon>
        <taxon>Pseudomonadota</taxon>
        <taxon>Gammaproteobacteria</taxon>
        <taxon>Thiotrichales</taxon>
        <taxon>Francisellaceae</taxon>
        <taxon>Francisella</taxon>
    </lineage>
</organism>
<evidence type="ECO:0000313" key="3">
    <source>
        <dbReference type="Proteomes" id="UP000760407"/>
    </source>
</evidence>
<gene>
    <name evidence="2" type="ORF">IBE52_05765</name>
</gene>
<evidence type="ECO:0000256" key="1">
    <source>
        <dbReference type="SAM" id="MobiDB-lite"/>
    </source>
</evidence>
<feature type="region of interest" description="Disordered" evidence="1">
    <location>
        <begin position="53"/>
        <end position="82"/>
    </location>
</feature>
<reference evidence="2 3" key="1">
    <citation type="submission" date="2020-08" db="EMBL/GenBank/DDBJ databases">
        <title>Comparative genomics of Francisella species.</title>
        <authorList>
            <person name="Sahl J."/>
            <person name="Sjodin A."/>
            <person name="Wagner D."/>
            <person name="Forsman M."/>
        </authorList>
    </citation>
    <scope>NUCLEOTIDE SEQUENCE [LARGE SCALE GENOMIC DNA]</scope>
    <source>
        <strain evidence="2 3">F1093</strain>
    </source>
</reference>
<dbReference type="RefSeq" id="WP_200166549.1">
    <property type="nucleotide sequence ID" value="NZ_JACTSG010000004.1"/>
</dbReference>
<dbReference type="EMBL" id="JACTSG010000004">
    <property type="protein sequence ID" value="MBK2302413.1"/>
    <property type="molecule type" value="Genomic_DNA"/>
</dbReference>
<feature type="compositionally biased region" description="Basic and acidic residues" evidence="1">
    <location>
        <begin position="53"/>
        <end position="65"/>
    </location>
</feature>